<dbReference type="Proteomes" id="UP001500975">
    <property type="component" value="Unassembled WGS sequence"/>
</dbReference>
<gene>
    <name evidence="4" type="ORF">GCM10023165_37650</name>
</gene>
<organism evidence="4 5">
    <name type="scientific">Variovorax defluvii</name>
    <dbReference type="NCBI Taxonomy" id="913761"/>
    <lineage>
        <taxon>Bacteria</taxon>
        <taxon>Pseudomonadati</taxon>
        <taxon>Pseudomonadota</taxon>
        <taxon>Betaproteobacteria</taxon>
        <taxon>Burkholderiales</taxon>
        <taxon>Comamonadaceae</taxon>
        <taxon>Variovorax</taxon>
    </lineage>
</organism>
<comment type="caution">
    <text evidence="4">The sequence shown here is derived from an EMBL/GenBank/DDBJ whole genome shotgun (WGS) entry which is preliminary data.</text>
</comment>
<feature type="domain" description="N-acetyltransferase" evidence="3">
    <location>
        <begin position="22"/>
        <end position="173"/>
    </location>
</feature>
<evidence type="ECO:0000256" key="2">
    <source>
        <dbReference type="ARBA" id="ARBA00023315"/>
    </source>
</evidence>
<dbReference type="RefSeq" id="WP_332839808.1">
    <property type="nucleotide sequence ID" value="NZ_BAABGJ010000064.1"/>
</dbReference>
<dbReference type="CDD" id="cd04301">
    <property type="entry name" value="NAT_SF"/>
    <property type="match status" value="1"/>
</dbReference>
<dbReference type="PANTHER" id="PTHR43420:SF43">
    <property type="entry name" value="SPERMINE_SPERMIDINE ACETYLTRANSFERASE"/>
    <property type="match status" value="1"/>
</dbReference>
<dbReference type="PANTHER" id="PTHR43420">
    <property type="entry name" value="ACETYLTRANSFERASE"/>
    <property type="match status" value="1"/>
</dbReference>
<sequence length="173" mass="19438">MDYVIDQPCVRTGNAPLAPHDLLAHALAHVHVEGWRQAYGAILPSRFYDDSARAARVQMWQSLLADDRVCERVRIATTSADEVVGFGIRGPARDDDREGPELYALYILEEHYGTGLGQRLLDAMVGREAACLWVAAENPRAIRFYERNGFQPDGTRKSDPDIDGLDEIRMARR</sequence>
<dbReference type="SUPFAM" id="SSF55729">
    <property type="entry name" value="Acyl-CoA N-acyltransferases (Nat)"/>
    <property type="match status" value="1"/>
</dbReference>
<keyword evidence="5" id="KW-1185">Reference proteome</keyword>
<reference evidence="5" key="1">
    <citation type="journal article" date="2019" name="Int. J. Syst. Evol. Microbiol.">
        <title>The Global Catalogue of Microorganisms (GCM) 10K type strain sequencing project: providing services to taxonomists for standard genome sequencing and annotation.</title>
        <authorList>
            <consortium name="The Broad Institute Genomics Platform"/>
            <consortium name="The Broad Institute Genome Sequencing Center for Infectious Disease"/>
            <person name="Wu L."/>
            <person name="Ma J."/>
        </authorList>
    </citation>
    <scope>NUCLEOTIDE SEQUENCE [LARGE SCALE GENOMIC DNA]</scope>
    <source>
        <strain evidence="5">JCM 17804</strain>
    </source>
</reference>
<proteinExistence type="predicted"/>
<dbReference type="InterPro" id="IPR050680">
    <property type="entry name" value="YpeA/RimI_acetyltransf"/>
</dbReference>
<dbReference type="InterPro" id="IPR016181">
    <property type="entry name" value="Acyl_CoA_acyltransferase"/>
</dbReference>
<keyword evidence="1" id="KW-0808">Transferase</keyword>
<evidence type="ECO:0000259" key="3">
    <source>
        <dbReference type="PROSITE" id="PS51186"/>
    </source>
</evidence>
<evidence type="ECO:0000256" key="1">
    <source>
        <dbReference type="ARBA" id="ARBA00022679"/>
    </source>
</evidence>
<dbReference type="InterPro" id="IPR000182">
    <property type="entry name" value="GNAT_dom"/>
</dbReference>
<evidence type="ECO:0000313" key="4">
    <source>
        <dbReference type="EMBL" id="GAA4350267.1"/>
    </source>
</evidence>
<accession>A0ABP8I340</accession>
<evidence type="ECO:0000313" key="5">
    <source>
        <dbReference type="Proteomes" id="UP001500975"/>
    </source>
</evidence>
<dbReference type="PROSITE" id="PS51186">
    <property type="entry name" value="GNAT"/>
    <property type="match status" value="1"/>
</dbReference>
<protein>
    <submittedName>
        <fullName evidence="4">GNAT family N-acetyltransferase</fullName>
    </submittedName>
</protein>
<keyword evidence="2" id="KW-0012">Acyltransferase</keyword>
<dbReference type="EMBL" id="BAABGJ010000064">
    <property type="protein sequence ID" value="GAA4350267.1"/>
    <property type="molecule type" value="Genomic_DNA"/>
</dbReference>
<name>A0ABP8I340_9BURK</name>
<dbReference type="Pfam" id="PF13508">
    <property type="entry name" value="Acetyltransf_7"/>
    <property type="match status" value="1"/>
</dbReference>
<dbReference type="Gene3D" id="3.40.630.30">
    <property type="match status" value="1"/>
</dbReference>